<proteinExistence type="predicted"/>
<keyword evidence="5" id="KW-0808">Transferase</keyword>
<dbReference type="GO" id="GO:0046513">
    <property type="term" value="P:ceramide biosynthetic process"/>
    <property type="evidence" value="ECO:0007669"/>
    <property type="project" value="InterPro"/>
</dbReference>
<dbReference type="SUPFAM" id="SSF46689">
    <property type="entry name" value="Homeodomain-like"/>
    <property type="match status" value="1"/>
</dbReference>
<dbReference type="AlphaFoldDB" id="A0AAD7S9A7"/>
<dbReference type="PANTHER" id="PTHR12560">
    <property type="entry name" value="LONGEVITY ASSURANCE FACTOR 1 LAG1"/>
    <property type="match status" value="1"/>
</dbReference>
<dbReference type="PROSITE" id="PS50071">
    <property type="entry name" value="HOMEOBOX_2"/>
    <property type="match status" value="1"/>
</dbReference>
<evidence type="ECO:0000256" key="13">
    <source>
        <dbReference type="PROSITE-ProRule" id="PRU00205"/>
    </source>
</evidence>
<evidence type="ECO:0000256" key="8">
    <source>
        <dbReference type="ARBA" id="ARBA00022989"/>
    </source>
</evidence>
<protein>
    <submittedName>
        <fullName evidence="18">Uncharacterized protein</fullName>
    </submittedName>
</protein>
<keyword evidence="8 15" id="KW-1133">Transmembrane helix</keyword>
<dbReference type="GO" id="GO:0003677">
    <property type="term" value="F:DNA binding"/>
    <property type="evidence" value="ECO:0007669"/>
    <property type="project" value="UniProtKB-UniRule"/>
</dbReference>
<feature type="compositionally biased region" description="Low complexity" evidence="14">
    <location>
        <begin position="596"/>
        <end position="605"/>
    </location>
</feature>
<evidence type="ECO:0000259" key="17">
    <source>
        <dbReference type="PROSITE" id="PS50922"/>
    </source>
</evidence>
<comment type="pathway">
    <text evidence="3">Sphingolipid metabolism.</text>
</comment>
<keyword evidence="19" id="KW-1185">Reference proteome</keyword>
<gene>
    <name evidence="18" type="ORF">AAFF_G00429050</name>
</gene>
<evidence type="ECO:0000313" key="19">
    <source>
        <dbReference type="Proteomes" id="UP001221898"/>
    </source>
</evidence>
<dbReference type="InterPro" id="IPR016439">
    <property type="entry name" value="Lag1/Lac1-like"/>
</dbReference>
<dbReference type="CDD" id="cd00086">
    <property type="entry name" value="homeodomain"/>
    <property type="match status" value="1"/>
</dbReference>
<name>A0AAD7S9A7_9TELE</name>
<feature type="transmembrane region" description="Helical" evidence="15">
    <location>
        <begin position="815"/>
        <end position="834"/>
    </location>
</feature>
<comment type="subcellular location">
    <subcellularLocation>
        <location evidence="1">Endoplasmic reticulum membrane</location>
        <topology evidence="1">Multi-pass membrane protein</topology>
    </subcellularLocation>
    <subcellularLocation>
        <location evidence="12">Nucleus</location>
    </subcellularLocation>
</comment>
<evidence type="ECO:0000256" key="7">
    <source>
        <dbReference type="ARBA" id="ARBA00022824"/>
    </source>
</evidence>
<dbReference type="PROSITE" id="PS50922">
    <property type="entry name" value="TLC"/>
    <property type="match status" value="1"/>
</dbReference>
<dbReference type="InterPro" id="IPR006634">
    <property type="entry name" value="TLC-dom"/>
</dbReference>
<evidence type="ECO:0000259" key="16">
    <source>
        <dbReference type="PROSITE" id="PS50071"/>
    </source>
</evidence>
<evidence type="ECO:0000256" key="11">
    <source>
        <dbReference type="ARBA" id="ARBA00049036"/>
    </source>
</evidence>
<feature type="DNA-binding region" description="Homeobox" evidence="12">
    <location>
        <begin position="765"/>
        <end position="808"/>
    </location>
</feature>
<dbReference type="GO" id="GO:0005634">
    <property type="term" value="C:nucleus"/>
    <property type="evidence" value="ECO:0007669"/>
    <property type="project" value="UniProtKB-SubCell"/>
</dbReference>
<dbReference type="Pfam" id="PF14694">
    <property type="entry name" value="LINES_N"/>
    <property type="match status" value="2"/>
</dbReference>
<comment type="pathway">
    <text evidence="2">Lipid metabolism; sphingolipid metabolism.</text>
</comment>
<feature type="domain" description="Homeobox" evidence="16">
    <location>
        <begin position="763"/>
        <end position="807"/>
    </location>
</feature>
<evidence type="ECO:0000256" key="6">
    <source>
        <dbReference type="ARBA" id="ARBA00022692"/>
    </source>
</evidence>
<feature type="domain" description="TLC" evidence="17">
    <location>
        <begin position="810"/>
        <end position="1011"/>
    </location>
</feature>
<evidence type="ECO:0000256" key="1">
    <source>
        <dbReference type="ARBA" id="ARBA00004477"/>
    </source>
</evidence>
<feature type="transmembrane region" description="Helical" evidence="15">
    <location>
        <begin position="982"/>
        <end position="1003"/>
    </location>
</feature>
<keyword evidence="10 13" id="KW-0472">Membrane</keyword>
<keyword evidence="12" id="KW-0539">Nucleus</keyword>
<evidence type="ECO:0000256" key="3">
    <source>
        <dbReference type="ARBA" id="ARBA00004991"/>
    </source>
</evidence>
<evidence type="ECO:0000256" key="4">
    <source>
        <dbReference type="ARBA" id="ARBA00022516"/>
    </source>
</evidence>
<evidence type="ECO:0000256" key="14">
    <source>
        <dbReference type="SAM" id="MobiDB-lite"/>
    </source>
</evidence>
<keyword evidence="9" id="KW-0443">Lipid metabolism</keyword>
<evidence type="ECO:0000256" key="15">
    <source>
        <dbReference type="SAM" id="Phobius"/>
    </source>
</evidence>
<dbReference type="Gene3D" id="1.10.10.60">
    <property type="entry name" value="Homeodomain-like"/>
    <property type="match status" value="1"/>
</dbReference>
<dbReference type="Pfam" id="PF03798">
    <property type="entry name" value="TRAM_LAG1_CLN8"/>
    <property type="match status" value="1"/>
</dbReference>
<feature type="compositionally biased region" description="Basic and acidic residues" evidence="14">
    <location>
        <begin position="607"/>
        <end position="621"/>
    </location>
</feature>
<accession>A0AAD7S9A7</accession>
<evidence type="ECO:0000256" key="9">
    <source>
        <dbReference type="ARBA" id="ARBA00023098"/>
    </source>
</evidence>
<keyword evidence="6 13" id="KW-0812">Transmembrane</keyword>
<feature type="transmembrane region" description="Helical" evidence="15">
    <location>
        <begin position="859"/>
        <end position="878"/>
    </location>
</feature>
<evidence type="ECO:0000313" key="18">
    <source>
        <dbReference type="EMBL" id="KAJ8398335.1"/>
    </source>
</evidence>
<dbReference type="GO" id="GO:0050291">
    <property type="term" value="F:sphingosine N-acyltransferase activity"/>
    <property type="evidence" value="ECO:0007669"/>
    <property type="project" value="InterPro"/>
</dbReference>
<keyword evidence="7" id="KW-0256">Endoplasmic reticulum</keyword>
<evidence type="ECO:0000256" key="2">
    <source>
        <dbReference type="ARBA" id="ARBA00004760"/>
    </source>
</evidence>
<organism evidence="18 19">
    <name type="scientific">Aldrovandia affinis</name>
    <dbReference type="NCBI Taxonomy" id="143900"/>
    <lineage>
        <taxon>Eukaryota</taxon>
        <taxon>Metazoa</taxon>
        <taxon>Chordata</taxon>
        <taxon>Craniata</taxon>
        <taxon>Vertebrata</taxon>
        <taxon>Euteleostomi</taxon>
        <taxon>Actinopterygii</taxon>
        <taxon>Neopterygii</taxon>
        <taxon>Teleostei</taxon>
        <taxon>Notacanthiformes</taxon>
        <taxon>Halosauridae</taxon>
        <taxon>Aldrovandia</taxon>
    </lineage>
</organism>
<reference evidence="18" key="1">
    <citation type="journal article" date="2023" name="Science">
        <title>Genome structures resolve the early diversification of teleost fishes.</title>
        <authorList>
            <person name="Parey E."/>
            <person name="Louis A."/>
            <person name="Montfort J."/>
            <person name="Bouchez O."/>
            <person name="Roques C."/>
            <person name="Iampietro C."/>
            <person name="Lluch J."/>
            <person name="Castinel A."/>
            <person name="Donnadieu C."/>
            <person name="Desvignes T."/>
            <person name="Floi Bucao C."/>
            <person name="Jouanno E."/>
            <person name="Wen M."/>
            <person name="Mejri S."/>
            <person name="Dirks R."/>
            <person name="Jansen H."/>
            <person name="Henkel C."/>
            <person name="Chen W.J."/>
            <person name="Zahm M."/>
            <person name="Cabau C."/>
            <person name="Klopp C."/>
            <person name="Thompson A.W."/>
            <person name="Robinson-Rechavi M."/>
            <person name="Braasch I."/>
            <person name="Lecointre G."/>
            <person name="Bobe J."/>
            <person name="Postlethwait J.H."/>
            <person name="Berthelot C."/>
            <person name="Roest Crollius H."/>
            <person name="Guiguen Y."/>
        </authorList>
    </citation>
    <scope>NUCLEOTIDE SEQUENCE</scope>
    <source>
        <strain evidence="18">NC1722</strain>
    </source>
</reference>
<feature type="transmembrane region" description="Helical" evidence="15">
    <location>
        <begin position="718"/>
        <end position="735"/>
    </location>
</feature>
<feature type="compositionally biased region" description="Acidic residues" evidence="14">
    <location>
        <begin position="1020"/>
        <end position="1041"/>
    </location>
</feature>
<comment type="catalytic activity">
    <reaction evidence="11">
        <text>sphinganine + octadecanoyl-CoA = N-(octadecanoyl)-sphinganine + CoA + H(+)</text>
        <dbReference type="Rhea" id="RHEA:36547"/>
        <dbReference type="ChEBI" id="CHEBI:15378"/>
        <dbReference type="ChEBI" id="CHEBI:57287"/>
        <dbReference type="ChEBI" id="CHEBI:57394"/>
        <dbReference type="ChEBI" id="CHEBI:57817"/>
        <dbReference type="ChEBI" id="CHEBI:67033"/>
    </reaction>
    <physiologicalReaction direction="left-to-right" evidence="11">
        <dbReference type="Rhea" id="RHEA:36548"/>
    </physiologicalReaction>
</comment>
<dbReference type="InterPro" id="IPR001356">
    <property type="entry name" value="HD"/>
</dbReference>
<evidence type="ECO:0000256" key="10">
    <source>
        <dbReference type="ARBA" id="ARBA00023136"/>
    </source>
</evidence>
<dbReference type="Proteomes" id="UP001221898">
    <property type="component" value="Unassembled WGS sequence"/>
</dbReference>
<keyword evidence="4" id="KW-0444">Lipid biosynthesis</keyword>
<feature type="region of interest" description="Disordered" evidence="14">
    <location>
        <begin position="584"/>
        <end position="652"/>
    </location>
</feature>
<comment type="caution">
    <text evidence="18">The sequence shown here is derived from an EMBL/GenBank/DDBJ whole genome shotgun (WGS) entry which is preliminary data.</text>
</comment>
<evidence type="ECO:0000256" key="12">
    <source>
        <dbReference type="PROSITE-ProRule" id="PRU00108"/>
    </source>
</evidence>
<dbReference type="FunFam" id="1.10.10.60:FF:000020">
    <property type="entry name" value="Ceramide synthase 5"/>
    <property type="match status" value="1"/>
</dbReference>
<feature type="transmembrane region" description="Helical" evidence="15">
    <location>
        <begin position="942"/>
        <end position="962"/>
    </location>
</feature>
<evidence type="ECO:0000256" key="5">
    <source>
        <dbReference type="ARBA" id="ARBA00022679"/>
    </source>
</evidence>
<keyword evidence="12" id="KW-0371">Homeobox</keyword>
<dbReference type="InterPro" id="IPR032794">
    <property type="entry name" value="LINES_N"/>
</dbReference>
<feature type="region of interest" description="Disordered" evidence="14">
    <location>
        <begin position="1017"/>
        <end position="1061"/>
    </location>
</feature>
<keyword evidence="12" id="KW-0238">DNA-binding</keyword>
<dbReference type="PANTHER" id="PTHR12560:SF62">
    <property type="entry name" value="CERAMIDE SYNTHASE 3 ISOFORM X1"/>
    <property type="match status" value="1"/>
</dbReference>
<dbReference type="InterPro" id="IPR009057">
    <property type="entry name" value="Homeodomain-like_sf"/>
</dbReference>
<dbReference type="SMART" id="SM00724">
    <property type="entry name" value="TLC"/>
    <property type="match status" value="1"/>
</dbReference>
<dbReference type="EMBL" id="JAINUG010000091">
    <property type="protein sequence ID" value="KAJ8398335.1"/>
    <property type="molecule type" value="Genomic_DNA"/>
</dbReference>
<sequence length="1061" mass="119455">MDRICLVLQDLDSGLLMGTPLGKGSHELASVICSAVCEHATEHSGAWPDANSSCVGDESSRHQTLPSLSGPVMVTDEREQDALQKDMMCLALSALERMSFKLLSQNLPTEGSLYYKEVLRTSLEDMGLMSKLVSLFSVQDNILSHLAVKCASSLVLFQLLQSNSLNRVWQQKCFQTFERGSPTSELDGCLCSLTAVVKGILKGAYECKRETLEKLLVPFDPVFPDLYTGLLSCQATASDDAAVRRAPPRCLETVRATLIDALEALAAARVGLQVCSLSQRVLHLRTSALLQLIDSPARPAVKRKALLQLIDSPARHAVKRKALLQLIDSPARHAVKRKALLLLKRVALRKAGEDMCAGELLLQASARADGHMTSDRRALAESVLQAARSGWVQRVCVSARPSSFSGTGVSGPGGREATDFVTLRAVSLVLLKSLECKIEHISEEGSQCAVDVQSYLSPLMVFLSQHLTQSRPPGHPCAWVSLVFGEQDDDMMEAAKALLLLFLHQKRMKATSDEDACRAGYNPHCHFLFLLRSVAFDHSVLLDFLISAETCFLEYLVGYLKFLRGNWEGFRRVCLHVPELGSNLEPGRRRGGGSSPFGRGSTSRSEPPADRTDPSRHERSPASDVARPPSPSPSRPLVDYGSSGDEGLEEPSVWDVPVRQTPLNEDSSSPGVPACSRDRMLHTVSEWFWWDRIWLPVNLTWSDLEDKDGRVYAKASDLYVTVPYAMVFLVMRYLFERLIATPIAASFGIRDKVQQRAAHNHILEKHFCSRSRSPAQADIVGLCKKSSWTRRQVERWFRRRRNQDRPGLLRKFREACWRFVFYLSAFVGGVVALYDKPWFYDTREVWSGFPKQSLLDSQYWYYILEMSFYGSLVFSVAFDIKRKDFKEQIIHHFATLTLLAFSWCANYIRIGSLVMLVHDASDVLLESAKLFNYAKWEKTCNIIFIVFALVFMVTRLIIFPFWLIHCTWVYPVLTYPPFFGYYFFNVMLVVLLLLHVFWAYLILRMLKKFLFGNLTGDERSENEEEEDEEEEEEDESSTPEEDGGREKVRNGSGAGHTESDH</sequence>
<dbReference type="GO" id="GO:0005789">
    <property type="term" value="C:endoplasmic reticulum membrane"/>
    <property type="evidence" value="ECO:0007669"/>
    <property type="project" value="UniProtKB-SubCell"/>
</dbReference>